<keyword evidence="5" id="KW-0804">Transcription</keyword>
<dbReference type="InterPro" id="IPR003035">
    <property type="entry name" value="RWP-RK_dom"/>
</dbReference>
<evidence type="ECO:0000259" key="8">
    <source>
        <dbReference type="PROSITE" id="PS51519"/>
    </source>
</evidence>
<dbReference type="PANTHER" id="PTHR46373:SF5">
    <property type="entry name" value="RWP-RK DOMAIN PROTEIN"/>
    <property type="match status" value="1"/>
</dbReference>
<keyword evidence="6" id="KW-0539">Nucleus</keyword>
<keyword evidence="4" id="KW-0238">DNA-binding</keyword>
<evidence type="ECO:0000256" key="1">
    <source>
        <dbReference type="ARBA" id="ARBA00004049"/>
    </source>
</evidence>
<dbReference type="GO" id="GO:0003700">
    <property type="term" value="F:DNA-binding transcription factor activity"/>
    <property type="evidence" value="ECO:0007669"/>
    <property type="project" value="InterPro"/>
</dbReference>
<evidence type="ECO:0000256" key="5">
    <source>
        <dbReference type="ARBA" id="ARBA00023163"/>
    </source>
</evidence>
<dbReference type="PROSITE" id="PS51519">
    <property type="entry name" value="RWP_RK"/>
    <property type="match status" value="1"/>
</dbReference>
<gene>
    <name evidence="9" type="ORF">L1049_007570</name>
</gene>
<comment type="caution">
    <text evidence="9">The sequence shown here is derived from an EMBL/GenBank/DDBJ whole genome shotgun (WGS) entry which is preliminary data.</text>
</comment>
<keyword evidence="3" id="KW-0175">Coiled coil</keyword>
<protein>
    <recommendedName>
        <fullName evidence="8">RWP-RK domain-containing protein</fullName>
    </recommendedName>
</protein>
<evidence type="ECO:0000256" key="3">
    <source>
        <dbReference type="ARBA" id="ARBA00023054"/>
    </source>
</evidence>
<dbReference type="GO" id="GO:0003677">
    <property type="term" value="F:DNA binding"/>
    <property type="evidence" value="ECO:0007669"/>
    <property type="project" value="UniProtKB-KW"/>
</dbReference>
<feature type="region of interest" description="Disordered" evidence="7">
    <location>
        <begin position="73"/>
        <end position="93"/>
    </location>
</feature>
<feature type="region of interest" description="Disordered" evidence="7">
    <location>
        <begin position="35"/>
        <end position="55"/>
    </location>
</feature>
<evidence type="ECO:0000256" key="6">
    <source>
        <dbReference type="ARBA" id="ARBA00023242"/>
    </source>
</evidence>
<proteinExistence type="predicted"/>
<evidence type="ECO:0000256" key="7">
    <source>
        <dbReference type="SAM" id="MobiDB-lite"/>
    </source>
</evidence>
<keyword evidence="10" id="KW-1185">Reference proteome</keyword>
<evidence type="ECO:0000313" key="10">
    <source>
        <dbReference type="Proteomes" id="UP001415857"/>
    </source>
</evidence>
<feature type="compositionally biased region" description="Pro residues" evidence="7">
    <location>
        <begin position="39"/>
        <end position="49"/>
    </location>
</feature>
<evidence type="ECO:0000256" key="2">
    <source>
        <dbReference type="ARBA" id="ARBA00023015"/>
    </source>
</evidence>
<dbReference type="AlphaFoldDB" id="A0AAP0S8D9"/>
<reference evidence="9 10" key="1">
    <citation type="journal article" date="2024" name="Plant J.">
        <title>Genome sequences and population genomics reveal climatic adaptation and genomic divergence between two closely related sweetgum species.</title>
        <authorList>
            <person name="Xu W.Q."/>
            <person name="Ren C.Q."/>
            <person name="Zhang X.Y."/>
            <person name="Comes H.P."/>
            <person name="Liu X.H."/>
            <person name="Li Y.G."/>
            <person name="Kettle C.J."/>
            <person name="Jalonen R."/>
            <person name="Gaisberger H."/>
            <person name="Ma Y.Z."/>
            <person name="Qiu Y.X."/>
        </authorList>
    </citation>
    <scope>NUCLEOTIDE SEQUENCE [LARGE SCALE GENOMIC DNA]</scope>
    <source>
        <strain evidence="9">Hangzhou</strain>
    </source>
</reference>
<organism evidence="9 10">
    <name type="scientific">Liquidambar formosana</name>
    <name type="common">Formosan gum</name>
    <dbReference type="NCBI Taxonomy" id="63359"/>
    <lineage>
        <taxon>Eukaryota</taxon>
        <taxon>Viridiplantae</taxon>
        <taxon>Streptophyta</taxon>
        <taxon>Embryophyta</taxon>
        <taxon>Tracheophyta</taxon>
        <taxon>Spermatophyta</taxon>
        <taxon>Magnoliopsida</taxon>
        <taxon>eudicotyledons</taxon>
        <taxon>Gunneridae</taxon>
        <taxon>Pentapetalae</taxon>
        <taxon>Saxifragales</taxon>
        <taxon>Altingiaceae</taxon>
        <taxon>Liquidambar</taxon>
    </lineage>
</organism>
<accession>A0AAP0S8D9</accession>
<keyword evidence="2" id="KW-0805">Transcription regulation</keyword>
<evidence type="ECO:0000256" key="4">
    <source>
        <dbReference type="ARBA" id="ARBA00023125"/>
    </source>
</evidence>
<evidence type="ECO:0000313" key="9">
    <source>
        <dbReference type="EMBL" id="KAK9289415.1"/>
    </source>
</evidence>
<dbReference type="EMBL" id="JBBPBK010000002">
    <property type="protein sequence ID" value="KAK9289415.1"/>
    <property type="molecule type" value="Genomic_DNA"/>
</dbReference>
<dbReference type="PANTHER" id="PTHR46373">
    <property type="entry name" value="PROTEIN RKD4"/>
    <property type="match status" value="1"/>
</dbReference>
<dbReference type="InterPro" id="IPR044607">
    <property type="entry name" value="RKD-like"/>
</dbReference>
<sequence>MADPRAIIPYDDPFDSLYTESFFSFLDNSIPNFADLSSPPQPNSYPPPISQSGDDNIDGAFDPSDDPILWGLYAGEAGPSESNQEEGNDQAPNFGHGNTMPLSFWPVPPVPFVCSCCHVLREIIHTNGNHIVKLEIHGTLGMICHAVLGNRRNTDAVYRGYGYQMFDFCKKSMEYVKQFLMHYCKERKQAGYIMLQDPLSIFYEALCVGLEWNGNLNTDEFFEQPPRDSGWCILLIGEHETNQKGVEIHEERIPKSSLAAQRERTGKLTLRDFVQYFHLPIEDAAKQLNICLTVVKKICRKHGLNRWPYRKIKSIEKKLTMLRVSLNTTNVEQRAHVQAEIDRLQQEMGNICAGILQ</sequence>
<dbReference type="Proteomes" id="UP001415857">
    <property type="component" value="Unassembled WGS sequence"/>
</dbReference>
<comment type="function">
    <text evidence="1">Putative transcription factor.</text>
</comment>
<name>A0AAP0S8D9_LIQFO</name>
<feature type="domain" description="RWP-RK" evidence="8">
    <location>
        <begin position="255"/>
        <end position="335"/>
    </location>
</feature>
<dbReference type="Pfam" id="PF02042">
    <property type="entry name" value="RWP-RK"/>
    <property type="match status" value="1"/>
</dbReference>